<dbReference type="EMBL" id="JAEKFT010000023">
    <property type="protein sequence ID" value="MBT0962987.1"/>
    <property type="molecule type" value="Genomic_DNA"/>
</dbReference>
<accession>A0A944DET0</accession>
<sequence>MTKANVKLSGQTNQHGTLTLKSLVPSRYNMRKQPRTEESIREMAALIAAANGIIQNLVVHPIREGRKQTGTFGVAAGETRRLALELLAARDGAAWGEYEVPVMFISESDALAMSTQENTRTAIHPADEFEAFHRMVVDEKRSIEEVAAAFGVTPDVVRRRLKLAQVAPAFIDMLRNNEISLELLMALTAVDGHKAQLDLWNSLPAYNRNAHSIRSIARGDGISGSSRFASFVGLEAYQSAGGAVDCDLFDGAVTFRDAALLRQMVLDRLAPEAATIDGDDGVNWVEIVVDEAPYEVSSLFPCAPSVSRNASADEQGQMEQLRQRLDEIHASLCADESDEQLEEDEVSALYTEQDEKEAALDALLSSLQVPHPDSSELTGAVVFVGNDGALRVTRNVLRKADAERIKTQTGIGAAGDSADKKAKPIHSERLCRDLSAHRSIAIAGHLANQPLVALATVTSILAGQLFSRYEPFRDSRVSMTNHISSHLSDGRDEAPASKLYSDAFDEWRARISSVEGPLLNWMLEQDQDSLLSLLALCVAASFDGIQSTDAAVPEAIPTLLSALGIDMADWWKPTADGYFSSVPKHRTVSVLCEAGVVGESETTSLALLKKGELTHQAETLLVGTRWVPELMRVA</sequence>
<name>A0A944DET0_DENI1</name>
<organism evidence="2 3">
    <name type="scientific">Denitromonas iodatirespirans</name>
    <dbReference type="NCBI Taxonomy" id="2795389"/>
    <lineage>
        <taxon>Bacteria</taxon>
        <taxon>Pseudomonadati</taxon>
        <taxon>Pseudomonadota</taxon>
        <taxon>Betaproteobacteria</taxon>
        <taxon>Rhodocyclales</taxon>
        <taxon>Zoogloeaceae</taxon>
        <taxon>Denitromonas</taxon>
    </lineage>
</organism>
<dbReference type="Proteomes" id="UP000694660">
    <property type="component" value="Unassembled WGS sequence"/>
</dbReference>
<dbReference type="Gene3D" id="3.90.1530.30">
    <property type="match status" value="1"/>
</dbReference>
<dbReference type="GO" id="GO:0007059">
    <property type="term" value="P:chromosome segregation"/>
    <property type="evidence" value="ECO:0007669"/>
    <property type="project" value="TreeGrafter"/>
</dbReference>
<dbReference type="SUPFAM" id="SSF110849">
    <property type="entry name" value="ParB/Sulfiredoxin"/>
    <property type="match status" value="1"/>
</dbReference>
<dbReference type="SMART" id="SM00470">
    <property type="entry name" value="ParB"/>
    <property type="match status" value="1"/>
</dbReference>
<dbReference type="InterPro" id="IPR036086">
    <property type="entry name" value="ParB/Sulfiredoxin_sf"/>
</dbReference>
<reference evidence="3" key="1">
    <citation type="journal article" date="2022" name="ISME J.">
        <title>Genetic and phylogenetic analysis of dissimilatory iodate-reducing bacteria identifies potential niches across the world's oceans.</title>
        <authorList>
            <person name="Reyes-Umana V."/>
            <person name="Henning Z."/>
            <person name="Lee K."/>
            <person name="Barnum T.P."/>
            <person name="Coates J.D."/>
        </authorList>
    </citation>
    <scope>NUCLEOTIDE SEQUENCE [LARGE SCALE GENOMIC DNA]</scope>
    <source>
        <strain evidence="3">IR12</strain>
    </source>
</reference>
<feature type="domain" description="ParB-like N-terminal" evidence="1">
    <location>
        <begin position="16"/>
        <end position="119"/>
    </location>
</feature>
<dbReference type="InterPro" id="IPR003115">
    <property type="entry name" value="ParB_N"/>
</dbReference>
<dbReference type="Pfam" id="PF02195">
    <property type="entry name" value="ParB_N"/>
    <property type="match status" value="1"/>
</dbReference>
<comment type="caution">
    <text evidence="2">The sequence shown here is derived from an EMBL/GenBank/DDBJ whole genome shotgun (WGS) entry which is preliminary data.</text>
</comment>
<evidence type="ECO:0000313" key="3">
    <source>
        <dbReference type="Proteomes" id="UP000694660"/>
    </source>
</evidence>
<proteinExistence type="predicted"/>
<dbReference type="RefSeq" id="WP_214362961.1">
    <property type="nucleotide sequence ID" value="NZ_JAEKFT010000023.1"/>
</dbReference>
<dbReference type="PANTHER" id="PTHR33375">
    <property type="entry name" value="CHROMOSOME-PARTITIONING PROTEIN PARB-RELATED"/>
    <property type="match status" value="1"/>
</dbReference>
<dbReference type="PANTHER" id="PTHR33375:SF7">
    <property type="entry name" value="CHROMOSOME 2-PARTITIONING PROTEIN PARB-RELATED"/>
    <property type="match status" value="1"/>
</dbReference>
<keyword evidence="3" id="KW-1185">Reference proteome</keyword>
<dbReference type="CDD" id="cd16406">
    <property type="entry name" value="ParB_N_like"/>
    <property type="match status" value="1"/>
</dbReference>
<dbReference type="InterPro" id="IPR050336">
    <property type="entry name" value="Chromosome_partition/occlusion"/>
</dbReference>
<dbReference type="SUPFAM" id="SSF109709">
    <property type="entry name" value="KorB DNA-binding domain-like"/>
    <property type="match status" value="1"/>
</dbReference>
<geneLocation type="plasmid" evidence="2">
    <name>unnamed1</name>
</geneLocation>
<dbReference type="AlphaFoldDB" id="A0A944DET0"/>
<dbReference type="GO" id="GO:0005694">
    <property type="term" value="C:chromosome"/>
    <property type="evidence" value="ECO:0007669"/>
    <property type="project" value="TreeGrafter"/>
</dbReference>
<evidence type="ECO:0000259" key="1">
    <source>
        <dbReference type="SMART" id="SM00470"/>
    </source>
</evidence>
<dbReference type="Gene3D" id="1.10.10.2830">
    <property type="match status" value="1"/>
</dbReference>
<protein>
    <submittedName>
        <fullName evidence="2">ParB N-terminal domain-containing protein</fullName>
    </submittedName>
</protein>
<gene>
    <name evidence="2" type="ORF">I8J34_17530</name>
</gene>
<evidence type="ECO:0000313" key="2">
    <source>
        <dbReference type="EMBL" id="MBT0962987.1"/>
    </source>
</evidence>
<keyword evidence="2" id="KW-0614">Plasmid</keyword>